<organism evidence="13 14">
    <name type="scientific">Meganyctiphanes norvegica</name>
    <name type="common">Northern krill</name>
    <name type="synonym">Thysanopoda norvegica</name>
    <dbReference type="NCBI Taxonomy" id="48144"/>
    <lineage>
        <taxon>Eukaryota</taxon>
        <taxon>Metazoa</taxon>
        <taxon>Ecdysozoa</taxon>
        <taxon>Arthropoda</taxon>
        <taxon>Crustacea</taxon>
        <taxon>Multicrustacea</taxon>
        <taxon>Malacostraca</taxon>
        <taxon>Eumalacostraca</taxon>
        <taxon>Eucarida</taxon>
        <taxon>Euphausiacea</taxon>
        <taxon>Euphausiidae</taxon>
        <taxon>Meganyctiphanes</taxon>
    </lineage>
</organism>
<evidence type="ECO:0000256" key="3">
    <source>
        <dbReference type="ARBA" id="ARBA00022692"/>
    </source>
</evidence>
<dbReference type="GO" id="GO:0004930">
    <property type="term" value="F:G protein-coupled receptor activity"/>
    <property type="evidence" value="ECO:0007669"/>
    <property type="project" value="UniProtKB-KW"/>
</dbReference>
<evidence type="ECO:0000256" key="2">
    <source>
        <dbReference type="ARBA" id="ARBA00022475"/>
    </source>
</evidence>
<keyword evidence="6 11" id="KW-0472">Membrane</keyword>
<evidence type="ECO:0000256" key="4">
    <source>
        <dbReference type="ARBA" id="ARBA00022989"/>
    </source>
</evidence>
<feature type="transmembrane region" description="Helical" evidence="11">
    <location>
        <begin position="21"/>
        <end position="43"/>
    </location>
</feature>
<keyword evidence="3 11" id="KW-0812">Transmembrane</keyword>
<evidence type="ECO:0000256" key="10">
    <source>
        <dbReference type="SAM" id="MobiDB-lite"/>
    </source>
</evidence>
<gene>
    <name evidence="13" type="ORF">MNOR_LOCUS33530</name>
</gene>
<evidence type="ECO:0000256" key="6">
    <source>
        <dbReference type="ARBA" id="ARBA00023136"/>
    </source>
</evidence>
<reference evidence="13 14" key="1">
    <citation type="submission" date="2024-05" db="EMBL/GenBank/DDBJ databases">
        <authorList>
            <person name="Wallberg A."/>
        </authorList>
    </citation>
    <scope>NUCLEOTIDE SEQUENCE [LARGE SCALE GENOMIC DNA]</scope>
</reference>
<feature type="region of interest" description="Disordered" evidence="10">
    <location>
        <begin position="305"/>
        <end position="368"/>
    </location>
</feature>
<dbReference type="SUPFAM" id="SSF81321">
    <property type="entry name" value="Family A G protein-coupled receptor-like"/>
    <property type="match status" value="1"/>
</dbReference>
<evidence type="ECO:0000256" key="7">
    <source>
        <dbReference type="ARBA" id="ARBA00023170"/>
    </source>
</evidence>
<dbReference type="InterPro" id="IPR008365">
    <property type="entry name" value="Prostanoid_rcpt"/>
</dbReference>
<feature type="compositionally biased region" description="Acidic residues" evidence="10">
    <location>
        <begin position="322"/>
        <end position="332"/>
    </location>
</feature>
<dbReference type="GO" id="GO:0007204">
    <property type="term" value="P:positive regulation of cytosolic calcium ion concentration"/>
    <property type="evidence" value="ECO:0007669"/>
    <property type="project" value="TreeGrafter"/>
</dbReference>
<feature type="non-terminal residue" evidence="13">
    <location>
        <position position="368"/>
    </location>
</feature>
<dbReference type="GO" id="GO:0007189">
    <property type="term" value="P:adenylate cyclase-activating G protein-coupled receptor signaling pathway"/>
    <property type="evidence" value="ECO:0007669"/>
    <property type="project" value="TreeGrafter"/>
</dbReference>
<evidence type="ECO:0000256" key="11">
    <source>
        <dbReference type="SAM" id="Phobius"/>
    </source>
</evidence>
<keyword evidence="9" id="KW-0807">Transducer</keyword>
<keyword evidence="8" id="KW-0325">Glycoprotein</keyword>
<dbReference type="AlphaFoldDB" id="A0AAV2S5S7"/>
<evidence type="ECO:0000256" key="9">
    <source>
        <dbReference type="ARBA" id="ARBA00023224"/>
    </source>
</evidence>
<keyword evidence="4 11" id="KW-1133">Transmembrane helix</keyword>
<keyword evidence="5" id="KW-0297">G-protein coupled receptor</keyword>
<feature type="non-terminal residue" evidence="13">
    <location>
        <position position="1"/>
    </location>
</feature>
<evidence type="ECO:0000256" key="1">
    <source>
        <dbReference type="ARBA" id="ARBA00004651"/>
    </source>
</evidence>
<accession>A0AAV2S5S7</accession>
<proteinExistence type="predicted"/>
<evidence type="ECO:0000259" key="12">
    <source>
        <dbReference type="PROSITE" id="PS50262"/>
    </source>
</evidence>
<feature type="compositionally biased region" description="Polar residues" evidence="10">
    <location>
        <begin position="349"/>
        <end position="368"/>
    </location>
</feature>
<comment type="caution">
    <text evidence="13">The sequence shown here is derived from an EMBL/GenBank/DDBJ whole genome shotgun (WGS) entry which is preliminary data.</text>
</comment>
<evidence type="ECO:0000256" key="5">
    <source>
        <dbReference type="ARBA" id="ARBA00023040"/>
    </source>
</evidence>
<dbReference type="GO" id="GO:0005886">
    <property type="term" value="C:plasma membrane"/>
    <property type="evidence" value="ECO:0007669"/>
    <property type="project" value="UniProtKB-SubCell"/>
</dbReference>
<evidence type="ECO:0000313" key="14">
    <source>
        <dbReference type="Proteomes" id="UP001497623"/>
    </source>
</evidence>
<evidence type="ECO:0000313" key="13">
    <source>
        <dbReference type="EMBL" id="CAL4166880.1"/>
    </source>
</evidence>
<name>A0AAV2S5S7_MEGNR</name>
<keyword evidence="2" id="KW-1003">Cell membrane</keyword>
<feature type="domain" description="G-protein coupled receptors family 1 profile" evidence="12">
    <location>
        <begin position="1"/>
        <end position="79"/>
    </location>
</feature>
<dbReference type="PANTHER" id="PTHR11866:SF16">
    <property type="entry name" value="PROSTAGLANDIN E2 RECEPTOR EP4 SUBTYPE-LIKE PROTEIN"/>
    <property type="match status" value="1"/>
</dbReference>
<feature type="compositionally biased region" description="Polar residues" evidence="10">
    <location>
        <begin position="307"/>
        <end position="320"/>
    </location>
</feature>
<dbReference type="PROSITE" id="PS50262">
    <property type="entry name" value="G_PROTEIN_RECEP_F1_2"/>
    <property type="match status" value="1"/>
</dbReference>
<keyword evidence="7" id="KW-0675">Receptor</keyword>
<sequence>ANRSQTRNSVSRHRNLKQKELEIQMAVMLVVITVVFILSFMPLDLSIFLNQFIPHTDHSIELIWIRLASVNQIIDPWAYIIMRKMFGSKMWRCCRGLLMGKSFVFKDSPAQIRNFLHHKTTKLPNTNKEFSAQGQYPKESQVSASSGNLDMFVTAPVVTPSSKANSSQNNAAQIVEVFKDSGTGSLQGSTTTRSQLNSTSDTFMPSVELLQVPCYLQSPQLLTAENLVPIPIFTSGHYRVSRGGREDGDNINNLGCRTRRLQSTHSARTPDVKGSEEEEITTEFEISARRHSWCCPKEVMDAKRYRTQSTQTIEGEQQGLTPDDEEEMDPFNEEIQQNDQNFEREVQDNNDIQLDLSNQSINPSDSRN</sequence>
<evidence type="ECO:0000256" key="8">
    <source>
        <dbReference type="ARBA" id="ARBA00023180"/>
    </source>
</evidence>
<dbReference type="InterPro" id="IPR017452">
    <property type="entry name" value="GPCR_Rhodpsn_7TM"/>
</dbReference>
<dbReference type="EMBL" id="CAXKWB010048599">
    <property type="protein sequence ID" value="CAL4166880.1"/>
    <property type="molecule type" value="Genomic_DNA"/>
</dbReference>
<keyword evidence="14" id="KW-1185">Reference proteome</keyword>
<comment type="subcellular location">
    <subcellularLocation>
        <location evidence="1">Cell membrane</location>
        <topology evidence="1">Multi-pass membrane protein</topology>
    </subcellularLocation>
</comment>
<dbReference type="PANTHER" id="PTHR11866">
    <property type="entry name" value="G-PROTEIN COUPLED RECEPTOR FAMILY 1 MEMBER"/>
    <property type="match status" value="1"/>
</dbReference>
<dbReference type="Proteomes" id="UP001497623">
    <property type="component" value="Unassembled WGS sequence"/>
</dbReference>
<dbReference type="Gene3D" id="1.20.1070.10">
    <property type="entry name" value="Rhodopsin 7-helix transmembrane proteins"/>
    <property type="match status" value="1"/>
</dbReference>
<protein>
    <recommendedName>
        <fullName evidence="12">G-protein coupled receptors family 1 profile domain-containing protein</fullName>
    </recommendedName>
</protein>